<accession>A0A1H4GBE7</accession>
<evidence type="ECO:0000313" key="2">
    <source>
        <dbReference type="Proteomes" id="UP000199397"/>
    </source>
</evidence>
<dbReference type="EMBL" id="FNQP01000030">
    <property type="protein sequence ID" value="SEB06208.1"/>
    <property type="molecule type" value="Genomic_DNA"/>
</dbReference>
<proteinExistence type="predicted"/>
<organism evidence="1 2">
    <name type="scientific">Thiothrix caldifontis</name>
    <dbReference type="NCBI Taxonomy" id="525918"/>
    <lineage>
        <taxon>Bacteria</taxon>
        <taxon>Pseudomonadati</taxon>
        <taxon>Pseudomonadota</taxon>
        <taxon>Gammaproteobacteria</taxon>
        <taxon>Thiotrichales</taxon>
        <taxon>Thiotrichaceae</taxon>
        <taxon>Thiothrix</taxon>
    </lineage>
</organism>
<dbReference type="AlphaFoldDB" id="A0A1H4GBE7"/>
<sequence>MSCIDACDKVQEHASGVPLLQWVDGERAKVVAKGASIVEKRT</sequence>
<reference evidence="1 2" key="1">
    <citation type="submission" date="2016-10" db="EMBL/GenBank/DDBJ databases">
        <authorList>
            <person name="de Groot N.N."/>
        </authorList>
    </citation>
    <scope>NUCLEOTIDE SEQUENCE [LARGE SCALE GENOMIC DNA]</scope>
    <source>
        <strain evidence="1 2">DSM 21228</strain>
    </source>
</reference>
<dbReference type="Proteomes" id="UP000199397">
    <property type="component" value="Unassembled WGS sequence"/>
</dbReference>
<dbReference type="STRING" id="525918.SAMN05660964_03339"/>
<protein>
    <submittedName>
        <fullName evidence="1">Uncharacterized protein</fullName>
    </submittedName>
</protein>
<keyword evidence="2" id="KW-1185">Reference proteome</keyword>
<evidence type="ECO:0000313" key="1">
    <source>
        <dbReference type="EMBL" id="SEB06208.1"/>
    </source>
</evidence>
<gene>
    <name evidence="1" type="ORF">SAMN05660964_03339</name>
</gene>
<name>A0A1H4GBE7_9GAMM</name>